<feature type="compositionally biased region" description="Low complexity" evidence="1">
    <location>
        <begin position="629"/>
        <end position="648"/>
    </location>
</feature>
<sequence length="988" mass="114310">MLKMAKFFKNKAEVDNFVQLTLIRLRTDLEKDTRGYQFAKHYYDVNEYDLAEVYLKKFILRSPESANAYDLMGDICFSKQNYSDALNNYENLFNFLAVNSMLELNQIPLDRARKFIDIINRTSPDDNLIKELRIKIDENNTLADPDRLKTYLKEKLNDEPLNIQLRQQLINVYLRSKNDEDAFLLLMETIDNDKYDHNLEWNKFCLKIIQDVQIVDRTQHVFCSYLCYVRYIETLFEIRNETDLVENLKLFDRFVKINRMEIFSAYLKSDLYFFIGMYLLFVLSNIEHMNDEDKIAQYQSNLMESSTIYFLLAQKYSNNFNEESENNEEAFTLCSTTYMLKHNVQRSFVIGYWLRTLEQSIIHNAKKRKANDLHAVVKRFLNIDNIQESFILSVNDDDYYDGLSKEQLSTYDGDDSNELQNSRDIVLHDVLTLHSLHKMIWFTSCSMDAISLIHKYLPKTIPLSTNDPSVVEYLTQMDLITFLYFCYLQYKTKFSKITGLYPHKFYTNFCSKAHTEWWVNSFRVSTNEEKENYDGTDNQQRTKFYKGLLFLRLQGDNPFFDDIHQSSAVFNDVSHVFHEECIRLRRKNDHTKAAAYDNYSTYYQKLTTCNSNTGKTTMSKTPTSNDGVTSSTSFHTPTTPLTGASSSSGGDGNNTLLEFPKFSQHQSNVLAQNRHVSTTNNDIPSSTTPRRETATTTTSEFPHDLLSSLRRPQHHVSEQPSLSPLTNTTQQARTKTTVNNFNERVNEQLLNCLNIQTNVIQNLTQYSQHISLQLFEIKNIVEMLCNRILIQQQQQQQQQQHVPQQPNYSYYASQFGFTPPQLLQHQQYIRQPFVSAMPPMQQPPLPSMTAFQNFSSQPPSMTAFQNFSSQPPSMGIHQIPSTTSNQPSFTTPSYHQTSTFPSIPTSQPSVLKPHGLFVQDLPTMPVISQKTEANVSEGPKSIAEQVKKIDIAPPADENDDTGGDPDESYEPSVTFQPIVKLAAVDVQT</sequence>
<dbReference type="EMBL" id="CAJOBC010003247">
    <property type="protein sequence ID" value="CAF3774212.1"/>
    <property type="molecule type" value="Genomic_DNA"/>
</dbReference>
<dbReference type="InterPro" id="IPR011990">
    <property type="entry name" value="TPR-like_helical_dom_sf"/>
</dbReference>
<evidence type="ECO:0000313" key="2">
    <source>
        <dbReference type="EMBL" id="CAF1002786.1"/>
    </source>
</evidence>
<dbReference type="SUPFAM" id="SSF48452">
    <property type="entry name" value="TPR-like"/>
    <property type="match status" value="1"/>
</dbReference>
<evidence type="ECO:0000313" key="4">
    <source>
        <dbReference type="Proteomes" id="UP000663829"/>
    </source>
</evidence>
<feature type="non-terminal residue" evidence="2">
    <location>
        <position position="1"/>
    </location>
</feature>
<evidence type="ECO:0000256" key="1">
    <source>
        <dbReference type="SAM" id="MobiDB-lite"/>
    </source>
</evidence>
<name>A0A814H039_9BILA</name>
<feature type="compositionally biased region" description="Polar residues" evidence="1">
    <location>
        <begin position="671"/>
        <end position="683"/>
    </location>
</feature>
<dbReference type="Proteomes" id="UP000681722">
    <property type="component" value="Unassembled WGS sequence"/>
</dbReference>
<accession>A0A814H039</accession>
<feature type="region of interest" description="Disordered" evidence="1">
    <location>
        <begin position="875"/>
        <end position="906"/>
    </location>
</feature>
<dbReference type="OrthoDB" id="2357150at2759"/>
<proteinExistence type="predicted"/>
<gene>
    <name evidence="2" type="ORF">GPM918_LOCUS13850</name>
    <name evidence="3" type="ORF">SRO942_LOCUS13850</name>
</gene>
<feature type="region of interest" description="Disordered" evidence="1">
    <location>
        <begin position="611"/>
        <end position="658"/>
    </location>
</feature>
<feature type="region of interest" description="Disordered" evidence="1">
    <location>
        <begin position="931"/>
        <end position="974"/>
    </location>
</feature>
<feature type="compositionally biased region" description="Polar residues" evidence="1">
    <location>
        <begin position="611"/>
        <end position="628"/>
    </location>
</feature>
<dbReference type="Proteomes" id="UP000663829">
    <property type="component" value="Unassembled WGS sequence"/>
</dbReference>
<dbReference type="AlphaFoldDB" id="A0A814H039"/>
<feature type="compositionally biased region" description="Low complexity" evidence="1">
    <location>
        <begin position="684"/>
        <end position="700"/>
    </location>
</feature>
<evidence type="ECO:0000313" key="3">
    <source>
        <dbReference type="EMBL" id="CAF3774212.1"/>
    </source>
</evidence>
<feature type="compositionally biased region" description="Acidic residues" evidence="1">
    <location>
        <begin position="956"/>
        <end position="969"/>
    </location>
</feature>
<keyword evidence="4" id="KW-1185">Reference proteome</keyword>
<feature type="region of interest" description="Disordered" evidence="1">
    <location>
        <begin position="671"/>
        <end position="702"/>
    </location>
</feature>
<dbReference type="Gene3D" id="1.25.40.10">
    <property type="entry name" value="Tetratricopeptide repeat domain"/>
    <property type="match status" value="1"/>
</dbReference>
<feature type="compositionally biased region" description="Polar residues" evidence="1">
    <location>
        <begin position="879"/>
        <end position="906"/>
    </location>
</feature>
<protein>
    <submittedName>
        <fullName evidence="2">Uncharacterized protein</fullName>
    </submittedName>
</protein>
<reference evidence="2" key="1">
    <citation type="submission" date="2021-02" db="EMBL/GenBank/DDBJ databases">
        <authorList>
            <person name="Nowell W R."/>
        </authorList>
    </citation>
    <scope>NUCLEOTIDE SEQUENCE</scope>
</reference>
<organism evidence="2 4">
    <name type="scientific">Didymodactylos carnosus</name>
    <dbReference type="NCBI Taxonomy" id="1234261"/>
    <lineage>
        <taxon>Eukaryota</taxon>
        <taxon>Metazoa</taxon>
        <taxon>Spiralia</taxon>
        <taxon>Gnathifera</taxon>
        <taxon>Rotifera</taxon>
        <taxon>Eurotatoria</taxon>
        <taxon>Bdelloidea</taxon>
        <taxon>Philodinida</taxon>
        <taxon>Philodinidae</taxon>
        <taxon>Didymodactylos</taxon>
    </lineage>
</organism>
<dbReference type="EMBL" id="CAJNOQ010003247">
    <property type="protein sequence ID" value="CAF1002786.1"/>
    <property type="molecule type" value="Genomic_DNA"/>
</dbReference>
<comment type="caution">
    <text evidence="2">The sequence shown here is derived from an EMBL/GenBank/DDBJ whole genome shotgun (WGS) entry which is preliminary data.</text>
</comment>